<dbReference type="SUPFAM" id="SSF53474">
    <property type="entry name" value="alpha/beta-Hydrolases"/>
    <property type="match status" value="1"/>
</dbReference>
<accession>L0FAM9</accession>
<dbReference type="Gene3D" id="3.40.50.1820">
    <property type="entry name" value="alpha/beta hydrolase"/>
    <property type="match status" value="1"/>
</dbReference>
<keyword evidence="2" id="KW-0012">Acyltransferase</keyword>
<dbReference type="GO" id="GO:0016787">
    <property type="term" value="F:hydrolase activity"/>
    <property type="evidence" value="ECO:0007669"/>
    <property type="project" value="UniProtKB-KW"/>
</dbReference>
<dbReference type="EMBL" id="CP003344">
    <property type="protein sequence ID" value="AGA70874.1"/>
    <property type="molecule type" value="Genomic_DNA"/>
</dbReference>
<protein>
    <submittedName>
        <fullName evidence="2">Putative hydrolase or acyltransferase of alpha/beta superfamily</fullName>
    </submittedName>
</protein>
<organism evidence="2 3">
    <name type="scientific">Desulfitobacterium dichloroeliminans (strain LMG P-21439 / DCA1)</name>
    <dbReference type="NCBI Taxonomy" id="871963"/>
    <lineage>
        <taxon>Bacteria</taxon>
        <taxon>Bacillati</taxon>
        <taxon>Bacillota</taxon>
        <taxon>Clostridia</taxon>
        <taxon>Eubacteriales</taxon>
        <taxon>Desulfitobacteriaceae</taxon>
        <taxon>Desulfitobacterium</taxon>
    </lineage>
</organism>
<dbReference type="STRING" id="871963.Desdi_3488"/>
<dbReference type="AlphaFoldDB" id="L0FAM9"/>
<keyword evidence="2" id="KW-0808">Transferase</keyword>
<name>L0FAM9_DESDL</name>
<evidence type="ECO:0000259" key="1">
    <source>
        <dbReference type="Pfam" id="PF12697"/>
    </source>
</evidence>
<dbReference type="PANTHER" id="PTHR43798:SF33">
    <property type="entry name" value="HYDROLASE, PUTATIVE (AFU_ORTHOLOGUE AFUA_2G14860)-RELATED"/>
    <property type="match status" value="1"/>
</dbReference>
<dbReference type="PANTHER" id="PTHR43798">
    <property type="entry name" value="MONOACYLGLYCEROL LIPASE"/>
    <property type="match status" value="1"/>
</dbReference>
<dbReference type="InterPro" id="IPR000073">
    <property type="entry name" value="AB_hydrolase_1"/>
</dbReference>
<reference evidence="3" key="1">
    <citation type="submission" date="2012-02" db="EMBL/GenBank/DDBJ databases">
        <title>Complete sequence of Desulfitobacterium dichloroeliminans LMG P-21439.</title>
        <authorList>
            <person name="Lucas S."/>
            <person name="Han J."/>
            <person name="Lapidus A."/>
            <person name="Cheng J.-F."/>
            <person name="Goodwin L."/>
            <person name="Pitluck S."/>
            <person name="Peters L."/>
            <person name="Ovchinnikova G."/>
            <person name="Teshima H."/>
            <person name="Detter J.C."/>
            <person name="Han C."/>
            <person name="Tapia R."/>
            <person name="Land M."/>
            <person name="Hauser L."/>
            <person name="Kyrpides N."/>
            <person name="Ivanova N."/>
            <person name="Pagani I."/>
            <person name="Kruse T."/>
            <person name="de Vos W.M."/>
            <person name="Boon N."/>
            <person name="Smidt H."/>
            <person name="Woyke T."/>
        </authorList>
    </citation>
    <scope>NUCLEOTIDE SEQUENCE [LARGE SCALE GENOMIC DNA]</scope>
    <source>
        <strain evidence="3">LMG P-21439 / DCA1</strain>
    </source>
</reference>
<keyword evidence="2" id="KW-0378">Hydrolase</keyword>
<evidence type="ECO:0000313" key="3">
    <source>
        <dbReference type="Proteomes" id="UP000010797"/>
    </source>
</evidence>
<gene>
    <name evidence="2" type="ordered locus">Desdi_3488</name>
</gene>
<dbReference type="OrthoDB" id="9775557at2"/>
<feature type="domain" description="AB hydrolase-1" evidence="1">
    <location>
        <begin position="21"/>
        <end position="240"/>
    </location>
</feature>
<evidence type="ECO:0000313" key="2">
    <source>
        <dbReference type="EMBL" id="AGA70874.1"/>
    </source>
</evidence>
<dbReference type="Proteomes" id="UP000010797">
    <property type="component" value="Chromosome"/>
</dbReference>
<keyword evidence="3" id="KW-1185">Reference proteome</keyword>
<dbReference type="PRINTS" id="PR00111">
    <property type="entry name" value="ABHYDROLASE"/>
</dbReference>
<dbReference type="RefSeq" id="WP_015263830.1">
    <property type="nucleotide sequence ID" value="NC_019903.1"/>
</dbReference>
<dbReference type="eggNOG" id="COG2267">
    <property type="taxonomic scope" value="Bacteria"/>
</dbReference>
<dbReference type="GO" id="GO:0016746">
    <property type="term" value="F:acyltransferase activity"/>
    <property type="evidence" value="ECO:0007669"/>
    <property type="project" value="UniProtKB-KW"/>
</dbReference>
<sequence>MIEIINYLSANWPLKEDLPTLVFLHGAGCQAKAWQPQLSGLATVANTIAIDLPGHGGSEGPALDSIPALAEAVRAFLQEIKATRPILCGLSMGSAIVLQYLLDYPDSAVAGIAMGAGARLNVAPLIFQTIAKDYAGFVALMGRLAFSPSAKPEAVQEISQLIMSCPPEVTAADFTACHSFDVLQRVEKIEHPLLIISGQEDKMTPPKYAEFLEKQVKRGILYHLLGTGHMIPNEKPLKVNKLIGDFIKGFL</sequence>
<dbReference type="InterPro" id="IPR050266">
    <property type="entry name" value="AB_hydrolase_sf"/>
</dbReference>
<dbReference type="Pfam" id="PF12697">
    <property type="entry name" value="Abhydrolase_6"/>
    <property type="match status" value="1"/>
</dbReference>
<proteinExistence type="predicted"/>
<dbReference type="InterPro" id="IPR029058">
    <property type="entry name" value="AB_hydrolase_fold"/>
</dbReference>
<dbReference type="HOGENOM" id="CLU_020336_50_1_9"/>
<dbReference type="KEGG" id="ddl:Desdi_3488"/>
<dbReference type="GO" id="GO:0016020">
    <property type="term" value="C:membrane"/>
    <property type="evidence" value="ECO:0007669"/>
    <property type="project" value="TreeGrafter"/>
</dbReference>